<dbReference type="SUPFAM" id="SSF47384">
    <property type="entry name" value="Homodimeric domain of signal transducing histidine kinase"/>
    <property type="match status" value="1"/>
</dbReference>
<dbReference type="PANTHER" id="PTHR43711:SF1">
    <property type="entry name" value="HISTIDINE KINASE 1"/>
    <property type="match status" value="1"/>
</dbReference>
<comment type="subcellular location">
    <subcellularLocation>
        <location evidence="2">Membrane</location>
    </subcellularLocation>
</comment>
<feature type="domain" description="Histidine kinase" evidence="10">
    <location>
        <begin position="259"/>
        <end position="472"/>
    </location>
</feature>
<dbReference type="EC" id="2.7.13.3" evidence="3"/>
<dbReference type="CDD" id="cd00082">
    <property type="entry name" value="HisKA"/>
    <property type="match status" value="1"/>
</dbReference>
<keyword evidence="7" id="KW-0902">Two-component regulatory system</keyword>
<dbReference type="PROSITE" id="PS50885">
    <property type="entry name" value="HAMP"/>
    <property type="match status" value="1"/>
</dbReference>
<sequence length="472" mass="53295">MKKTKKDWTNIDPCSLQIRLTIGMASFSALVLGSLAIWTSWKMQQILIDSRKHEVEQIAKRLPQDVQLYSEMMQPETGLQKAIDNLANTNILLWLKSHDNKILAKAATLNLLSNSIVSELMTLTQMPIKPQVYKINQSYFVLYSNSVEVQGKLLGELFVVKDITREQTMFMVMVQSLSITSILAIIVLTVAIALYIRRSLQPLRQLSQMAAVISPEDLGQAQLYLDNAPSEVKELAQTLNMLLLRLFQSWEQEREFVSNVSHELRTPLTIVHGYLQSVLRRQNNLTPTQQEALETAASEAERTIRLLQDLLDLARADSGYLHFQMKNYVLNDLVEEIVVMAEKYSDRLITIESTTYPIEAKVDYSRLKQVLLNLIDNAIKYSEDGTPIVFKLDQLQDKAIIQVCDQGYGIPLQHQARIFERFYRVDESRSHATGGSGLGLSIVKTLVEGMGGSVSVQSKLGEGSMFTISLPI</sequence>
<reference evidence="12 13" key="1">
    <citation type="journal article" date="2020" name="ISME J.">
        <title>Comparative genomics reveals insights into cyanobacterial evolution and habitat adaptation.</title>
        <authorList>
            <person name="Chen M.Y."/>
            <person name="Teng W.K."/>
            <person name="Zhao L."/>
            <person name="Hu C.X."/>
            <person name="Zhou Y.K."/>
            <person name="Han B.P."/>
            <person name="Song L.R."/>
            <person name="Shu W.S."/>
        </authorList>
    </citation>
    <scope>NUCLEOTIDE SEQUENCE [LARGE SCALE GENOMIC DNA]</scope>
    <source>
        <strain evidence="12 13">FACHB-260</strain>
    </source>
</reference>
<evidence type="ECO:0000313" key="13">
    <source>
        <dbReference type="Proteomes" id="UP000607281"/>
    </source>
</evidence>
<proteinExistence type="predicted"/>
<feature type="coiled-coil region" evidence="8">
    <location>
        <begin position="290"/>
        <end position="317"/>
    </location>
</feature>
<dbReference type="PANTHER" id="PTHR43711">
    <property type="entry name" value="TWO-COMPONENT HISTIDINE KINASE"/>
    <property type="match status" value="1"/>
</dbReference>
<keyword evidence="8" id="KW-0175">Coiled coil</keyword>
<keyword evidence="13" id="KW-1185">Reference proteome</keyword>
<feature type="domain" description="HAMP" evidence="11">
    <location>
        <begin position="197"/>
        <end position="251"/>
    </location>
</feature>
<evidence type="ECO:0000259" key="11">
    <source>
        <dbReference type="PROSITE" id="PS50885"/>
    </source>
</evidence>
<keyword evidence="9" id="KW-0812">Transmembrane</keyword>
<dbReference type="InterPro" id="IPR050736">
    <property type="entry name" value="Sensor_HK_Regulatory"/>
</dbReference>
<name>A0ABR8CV83_9NOST</name>
<dbReference type="Gene3D" id="6.10.340.10">
    <property type="match status" value="1"/>
</dbReference>
<evidence type="ECO:0000259" key="10">
    <source>
        <dbReference type="PROSITE" id="PS50109"/>
    </source>
</evidence>
<feature type="transmembrane region" description="Helical" evidence="9">
    <location>
        <begin position="170"/>
        <end position="196"/>
    </location>
</feature>
<dbReference type="InterPro" id="IPR003594">
    <property type="entry name" value="HATPase_dom"/>
</dbReference>
<keyword evidence="4" id="KW-0597">Phosphoprotein</keyword>
<organism evidence="12 13">
    <name type="scientific">Anabaena subtropica FACHB-260</name>
    <dbReference type="NCBI Taxonomy" id="2692884"/>
    <lineage>
        <taxon>Bacteria</taxon>
        <taxon>Bacillati</taxon>
        <taxon>Cyanobacteriota</taxon>
        <taxon>Cyanophyceae</taxon>
        <taxon>Nostocales</taxon>
        <taxon>Nostocaceae</taxon>
        <taxon>Anabaena</taxon>
    </lineage>
</organism>
<dbReference type="Pfam" id="PF02518">
    <property type="entry name" value="HATPase_c"/>
    <property type="match status" value="1"/>
</dbReference>
<comment type="catalytic activity">
    <reaction evidence="1">
        <text>ATP + protein L-histidine = ADP + protein N-phospho-L-histidine.</text>
        <dbReference type="EC" id="2.7.13.3"/>
    </reaction>
</comment>
<feature type="transmembrane region" description="Helical" evidence="9">
    <location>
        <begin position="20"/>
        <end position="41"/>
    </location>
</feature>
<dbReference type="EMBL" id="JACJRF010000073">
    <property type="protein sequence ID" value="MBD2347117.1"/>
    <property type="molecule type" value="Genomic_DNA"/>
</dbReference>
<gene>
    <name evidence="12" type="ORF">H6G18_23720</name>
</gene>
<dbReference type="PRINTS" id="PR00344">
    <property type="entry name" value="BCTRLSENSOR"/>
</dbReference>
<dbReference type="Pfam" id="PF00512">
    <property type="entry name" value="HisKA"/>
    <property type="match status" value="1"/>
</dbReference>
<dbReference type="InterPro" id="IPR003660">
    <property type="entry name" value="HAMP_dom"/>
</dbReference>
<evidence type="ECO:0000256" key="1">
    <source>
        <dbReference type="ARBA" id="ARBA00000085"/>
    </source>
</evidence>
<evidence type="ECO:0000256" key="6">
    <source>
        <dbReference type="ARBA" id="ARBA00022777"/>
    </source>
</evidence>
<dbReference type="PROSITE" id="PS50109">
    <property type="entry name" value="HIS_KIN"/>
    <property type="match status" value="1"/>
</dbReference>
<dbReference type="InterPro" id="IPR036890">
    <property type="entry name" value="HATPase_C_sf"/>
</dbReference>
<dbReference type="SUPFAM" id="SSF55874">
    <property type="entry name" value="ATPase domain of HSP90 chaperone/DNA topoisomerase II/histidine kinase"/>
    <property type="match status" value="1"/>
</dbReference>
<keyword evidence="5" id="KW-0808">Transferase</keyword>
<evidence type="ECO:0000256" key="7">
    <source>
        <dbReference type="ARBA" id="ARBA00023012"/>
    </source>
</evidence>
<dbReference type="GO" id="GO:0016301">
    <property type="term" value="F:kinase activity"/>
    <property type="evidence" value="ECO:0007669"/>
    <property type="project" value="UniProtKB-KW"/>
</dbReference>
<dbReference type="InterPro" id="IPR003661">
    <property type="entry name" value="HisK_dim/P_dom"/>
</dbReference>
<evidence type="ECO:0000256" key="2">
    <source>
        <dbReference type="ARBA" id="ARBA00004370"/>
    </source>
</evidence>
<keyword evidence="6 12" id="KW-0418">Kinase</keyword>
<evidence type="ECO:0000256" key="9">
    <source>
        <dbReference type="SAM" id="Phobius"/>
    </source>
</evidence>
<protein>
    <recommendedName>
        <fullName evidence="3">histidine kinase</fullName>
        <ecNumber evidence="3">2.7.13.3</ecNumber>
    </recommendedName>
</protein>
<dbReference type="Gene3D" id="3.30.565.10">
    <property type="entry name" value="Histidine kinase-like ATPase, C-terminal domain"/>
    <property type="match status" value="1"/>
</dbReference>
<dbReference type="InterPro" id="IPR004358">
    <property type="entry name" value="Sig_transdc_His_kin-like_C"/>
</dbReference>
<accession>A0ABR8CV83</accession>
<dbReference type="CDD" id="cd00075">
    <property type="entry name" value="HATPase"/>
    <property type="match status" value="1"/>
</dbReference>
<keyword evidence="9" id="KW-0472">Membrane</keyword>
<evidence type="ECO:0000256" key="3">
    <source>
        <dbReference type="ARBA" id="ARBA00012438"/>
    </source>
</evidence>
<keyword evidence="9" id="KW-1133">Transmembrane helix</keyword>
<evidence type="ECO:0000313" key="12">
    <source>
        <dbReference type="EMBL" id="MBD2347117.1"/>
    </source>
</evidence>
<evidence type="ECO:0000256" key="5">
    <source>
        <dbReference type="ARBA" id="ARBA00022679"/>
    </source>
</evidence>
<dbReference type="InterPro" id="IPR036097">
    <property type="entry name" value="HisK_dim/P_sf"/>
</dbReference>
<evidence type="ECO:0000256" key="8">
    <source>
        <dbReference type="SAM" id="Coils"/>
    </source>
</evidence>
<dbReference type="SMART" id="SM00388">
    <property type="entry name" value="HisKA"/>
    <property type="match status" value="1"/>
</dbReference>
<dbReference type="Proteomes" id="UP000607281">
    <property type="component" value="Unassembled WGS sequence"/>
</dbReference>
<evidence type="ECO:0000256" key="4">
    <source>
        <dbReference type="ARBA" id="ARBA00022553"/>
    </source>
</evidence>
<comment type="caution">
    <text evidence="12">The sequence shown here is derived from an EMBL/GenBank/DDBJ whole genome shotgun (WGS) entry which is preliminary data.</text>
</comment>
<dbReference type="Gene3D" id="1.10.287.130">
    <property type="match status" value="1"/>
</dbReference>
<dbReference type="InterPro" id="IPR005467">
    <property type="entry name" value="His_kinase_dom"/>
</dbReference>
<dbReference type="SMART" id="SM00387">
    <property type="entry name" value="HATPase_c"/>
    <property type="match status" value="1"/>
</dbReference>